<dbReference type="EMBL" id="BQNL01000001">
    <property type="protein sequence ID" value="GKH14734.1"/>
    <property type="molecule type" value="Genomic_DNA"/>
</dbReference>
<evidence type="ECO:0000313" key="2">
    <source>
        <dbReference type="EMBL" id="GKH14734.1"/>
    </source>
</evidence>
<dbReference type="InterPro" id="IPR001387">
    <property type="entry name" value="Cro/C1-type_HTH"/>
</dbReference>
<accession>A0AA37JYW4</accession>
<dbReference type="PROSITE" id="PS50943">
    <property type="entry name" value="HTH_CROC1"/>
    <property type="match status" value="1"/>
</dbReference>
<sequence length="118" mass="13233">MKKKSEFPIHPVIDKIRKIISDRGLTQGAAAEYAGTSASQFSKILSGEVQLSLWQLSKFASALNMDIVDVFTYPQKYTSDGKTSEDVEAILQIKLKKDRKDQVLKLVFGDNNLEILNK</sequence>
<dbReference type="InterPro" id="IPR010982">
    <property type="entry name" value="Lambda_DNA-bd_dom_sf"/>
</dbReference>
<name>A0AA37JYW4_BACUN</name>
<dbReference type="RefSeq" id="WP_230391780.1">
    <property type="nucleotide sequence ID" value="NZ_BAABYI010000001.1"/>
</dbReference>
<dbReference type="Proteomes" id="UP001055048">
    <property type="component" value="Unassembled WGS sequence"/>
</dbReference>
<proteinExistence type="predicted"/>
<protein>
    <recommendedName>
        <fullName evidence="1">HTH cro/C1-type domain-containing protein</fullName>
    </recommendedName>
</protein>
<reference evidence="2" key="1">
    <citation type="submission" date="2022-01" db="EMBL/GenBank/DDBJ databases">
        <title>Novel bile acid biosynthetic pathways are enriched in the microbiome of centenarians.</title>
        <authorList>
            <person name="Sato Y."/>
            <person name="Atarashi K."/>
            <person name="Plichta R.D."/>
            <person name="Arai Y."/>
            <person name="Sasajima S."/>
            <person name="Kearney M.S."/>
            <person name="Suda W."/>
            <person name="Takeshita K."/>
            <person name="Sasaki T."/>
            <person name="Okamoto S."/>
            <person name="Skelly N.A."/>
            <person name="Okamura Y."/>
            <person name="Vlamakis H."/>
            <person name="Li Y."/>
            <person name="Tanoue T."/>
            <person name="Takei H."/>
            <person name="Nittono H."/>
            <person name="Narushima S."/>
            <person name="Irie J."/>
            <person name="Itoh H."/>
            <person name="Moriya K."/>
            <person name="Sugiura Y."/>
            <person name="Suematsu M."/>
            <person name="Moritoki N."/>
            <person name="Shibata S."/>
            <person name="Littman R.D."/>
            <person name="Fischbach A.M."/>
            <person name="Uwamino Y."/>
            <person name="Inoue T."/>
            <person name="Honda A."/>
            <person name="Hattori M."/>
            <person name="Murai T."/>
            <person name="Xavier J.R."/>
            <person name="Hirose N."/>
            <person name="Honda K."/>
        </authorList>
    </citation>
    <scope>NUCLEOTIDE SEQUENCE</scope>
    <source>
        <strain evidence="2">CE91-St12</strain>
    </source>
</reference>
<dbReference type="CDD" id="cd00093">
    <property type="entry name" value="HTH_XRE"/>
    <property type="match status" value="1"/>
</dbReference>
<comment type="caution">
    <text evidence="2">The sequence shown here is derived from an EMBL/GenBank/DDBJ whole genome shotgun (WGS) entry which is preliminary data.</text>
</comment>
<gene>
    <name evidence="2" type="ORF">CE91St12_29440</name>
</gene>
<dbReference type="GO" id="GO:0003677">
    <property type="term" value="F:DNA binding"/>
    <property type="evidence" value="ECO:0007669"/>
    <property type="project" value="InterPro"/>
</dbReference>
<dbReference type="AlphaFoldDB" id="A0AA37JYW4"/>
<dbReference type="SUPFAM" id="SSF47413">
    <property type="entry name" value="lambda repressor-like DNA-binding domains"/>
    <property type="match status" value="1"/>
</dbReference>
<dbReference type="Pfam" id="PF13443">
    <property type="entry name" value="HTH_26"/>
    <property type="match status" value="1"/>
</dbReference>
<organism evidence="2 3">
    <name type="scientific">Bacteroides uniformis</name>
    <dbReference type="NCBI Taxonomy" id="820"/>
    <lineage>
        <taxon>Bacteria</taxon>
        <taxon>Pseudomonadati</taxon>
        <taxon>Bacteroidota</taxon>
        <taxon>Bacteroidia</taxon>
        <taxon>Bacteroidales</taxon>
        <taxon>Bacteroidaceae</taxon>
        <taxon>Bacteroides</taxon>
    </lineage>
</organism>
<evidence type="ECO:0000313" key="3">
    <source>
        <dbReference type="Proteomes" id="UP001055048"/>
    </source>
</evidence>
<feature type="domain" description="HTH cro/C1-type" evidence="1">
    <location>
        <begin position="16"/>
        <end position="70"/>
    </location>
</feature>
<dbReference type="Gene3D" id="1.10.260.40">
    <property type="entry name" value="lambda repressor-like DNA-binding domains"/>
    <property type="match status" value="1"/>
</dbReference>
<evidence type="ECO:0000259" key="1">
    <source>
        <dbReference type="PROSITE" id="PS50943"/>
    </source>
</evidence>
<dbReference type="SMART" id="SM00530">
    <property type="entry name" value="HTH_XRE"/>
    <property type="match status" value="1"/>
</dbReference>